<evidence type="ECO:0000256" key="1">
    <source>
        <dbReference type="SAM" id="Phobius"/>
    </source>
</evidence>
<reference evidence="2" key="1">
    <citation type="submission" date="2020-06" db="EMBL/GenBank/DDBJ databases">
        <authorList>
            <person name="Li T."/>
            <person name="Hu X."/>
            <person name="Zhang T."/>
            <person name="Song X."/>
            <person name="Zhang H."/>
            <person name="Dai N."/>
            <person name="Sheng W."/>
            <person name="Hou X."/>
            <person name="Wei L."/>
        </authorList>
    </citation>
    <scope>NUCLEOTIDE SEQUENCE</scope>
    <source>
        <strain evidence="2">3651</strain>
        <tissue evidence="2">Leaf</tissue>
    </source>
</reference>
<protein>
    <submittedName>
        <fullName evidence="2">Uncharacterized protein</fullName>
    </submittedName>
</protein>
<organism evidence="2 3">
    <name type="scientific">Sesamum alatum</name>
    <dbReference type="NCBI Taxonomy" id="300844"/>
    <lineage>
        <taxon>Eukaryota</taxon>
        <taxon>Viridiplantae</taxon>
        <taxon>Streptophyta</taxon>
        <taxon>Embryophyta</taxon>
        <taxon>Tracheophyta</taxon>
        <taxon>Spermatophyta</taxon>
        <taxon>Magnoliopsida</taxon>
        <taxon>eudicotyledons</taxon>
        <taxon>Gunneridae</taxon>
        <taxon>Pentapetalae</taxon>
        <taxon>asterids</taxon>
        <taxon>lamiids</taxon>
        <taxon>Lamiales</taxon>
        <taxon>Pedaliaceae</taxon>
        <taxon>Sesamum</taxon>
    </lineage>
</organism>
<gene>
    <name evidence="2" type="ORF">Salat_1134400</name>
</gene>
<keyword evidence="1" id="KW-0812">Transmembrane</keyword>
<reference evidence="2" key="2">
    <citation type="journal article" date="2024" name="Plant">
        <title>Genomic evolution and insights into agronomic trait innovations of Sesamum species.</title>
        <authorList>
            <person name="Miao H."/>
            <person name="Wang L."/>
            <person name="Qu L."/>
            <person name="Liu H."/>
            <person name="Sun Y."/>
            <person name="Le M."/>
            <person name="Wang Q."/>
            <person name="Wei S."/>
            <person name="Zheng Y."/>
            <person name="Lin W."/>
            <person name="Duan Y."/>
            <person name="Cao H."/>
            <person name="Xiong S."/>
            <person name="Wang X."/>
            <person name="Wei L."/>
            <person name="Li C."/>
            <person name="Ma Q."/>
            <person name="Ju M."/>
            <person name="Zhao R."/>
            <person name="Li G."/>
            <person name="Mu C."/>
            <person name="Tian Q."/>
            <person name="Mei H."/>
            <person name="Zhang T."/>
            <person name="Gao T."/>
            <person name="Zhang H."/>
        </authorList>
    </citation>
    <scope>NUCLEOTIDE SEQUENCE</scope>
    <source>
        <strain evidence="2">3651</strain>
    </source>
</reference>
<keyword evidence="1" id="KW-1133">Transmembrane helix</keyword>
<dbReference type="EMBL" id="JACGWO010000004">
    <property type="protein sequence ID" value="KAK4428348.1"/>
    <property type="molecule type" value="Genomic_DNA"/>
</dbReference>
<evidence type="ECO:0000313" key="2">
    <source>
        <dbReference type="EMBL" id="KAK4428348.1"/>
    </source>
</evidence>
<keyword evidence="3" id="KW-1185">Reference proteome</keyword>
<feature type="transmembrane region" description="Helical" evidence="1">
    <location>
        <begin position="20"/>
        <end position="40"/>
    </location>
</feature>
<sequence length="101" mass="11265">MVGLKMGFTAGQPNRRLCATGGFLVGLIAPVIILTFERIYGKEQANRSISLRQTVVREQESGFKHHTAEIIDEKNKRRKKGIVVEELVALNGRFLDPTDGK</sequence>
<keyword evidence="1" id="KW-0472">Membrane</keyword>
<evidence type="ECO:0000313" key="3">
    <source>
        <dbReference type="Proteomes" id="UP001293254"/>
    </source>
</evidence>
<name>A0AAE1YE00_9LAMI</name>
<proteinExistence type="predicted"/>
<comment type="caution">
    <text evidence="2">The sequence shown here is derived from an EMBL/GenBank/DDBJ whole genome shotgun (WGS) entry which is preliminary data.</text>
</comment>
<dbReference type="Proteomes" id="UP001293254">
    <property type="component" value="Unassembled WGS sequence"/>
</dbReference>
<accession>A0AAE1YE00</accession>
<dbReference type="AlphaFoldDB" id="A0AAE1YE00"/>